<feature type="transmembrane region" description="Helical" evidence="1">
    <location>
        <begin position="365"/>
        <end position="384"/>
    </location>
</feature>
<protein>
    <recommendedName>
        <fullName evidence="3">Glycosyltransferase RgtA/B/C/D-like domain-containing protein</fullName>
    </recommendedName>
</protein>
<proteinExistence type="predicted"/>
<accession>A0A977KRU1</accession>
<feature type="transmembrane region" description="Helical" evidence="1">
    <location>
        <begin position="424"/>
        <end position="442"/>
    </location>
</feature>
<feature type="transmembrane region" description="Helical" evidence="1">
    <location>
        <begin position="241"/>
        <end position="258"/>
    </location>
</feature>
<dbReference type="Proteomes" id="UP001065613">
    <property type="component" value="Chromosome"/>
</dbReference>
<evidence type="ECO:0008006" key="3">
    <source>
        <dbReference type="Google" id="ProtNLM"/>
    </source>
</evidence>
<feature type="transmembrane region" description="Helical" evidence="1">
    <location>
        <begin position="396"/>
        <end position="412"/>
    </location>
</feature>
<keyword evidence="1" id="KW-0472">Membrane</keyword>
<dbReference type="EMBL" id="CP073041">
    <property type="protein sequence ID" value="UXE58459.1"/>
    <property type="molecule type" value="Genomic_DNA"/>
</dbReference>
<feature type="transmembrane region" description="Helical" evidence="1">
    <location>
        <begin position="103"/>
        <end position="125"/>
    </location>
</feature>
<feature type="transmembrane region" description="Helical" evidence="1">
    <location>
        <begin position="170"/>
        <end position="188"/>
    </location>
</feature>
<reference evidence="2" key="1">
    <citation type="submission" date="2021-04" db="EMBL/GenBank/DDBJ databases">
        <title>Genome sequence of Woronichinia naegeliana from Washington state freshwater lake bloom.</title>
        <authorList>
            <person name="Dreher T.W."/>
        </authorList>
    </citation>
    <scope>NUCLEOTIDE SEQUENCE</scope>
    <source>
        <strain evidence="2">WA131</strain>
    </source>
</reference>
<keyword evidence="1" id="KW-0812">Transmembrane</keyword>
<feature type="transmembrane region" description="Helical" evidence="1">
    <location>
        <begin position="137"/>
        <end position="158"/>
    </location>
</feature>
<name>A0A977KRU1_9CYAN</name>
<evidence type="ECO:0000313" key="2">
    <source>
        <dbReference type="EMBL" id="UXE58459.1"/>
    </source>
</evidence>
<feature type="transmembrane region" description="Helical" evidence="1">
    <location>
        <begin position="279"/>
        <end position="300"/>
    </location>
</feature>
<sequence length="477" mass="54298">MKTAIRNFAQTVQEWMAFDSSRLRYWFWLGVGITLSIFLLRFYLAGFGVFGDGLGYYTPLRSLLFDGDLRVANEYAYYSQSASNFGGGMRVPGPIPEYSKYTLGLGFVLLPFFALGHLLALVLQGMGQTGIANGMTWPYELMYCLGSISLGLTGLVLAYKMARRFWGETASAIAVGGIWFASPLTYYLCLEVSMSHAVSSFLVALFLYLSLTRPWIQERRFQIGLGIILGLAAWVRPQDSLFLVVPVLLGWLGTEQKFDKRETWQLSWQKLKHPDYLRAIFFIISVAALMQLPQMLIYLWQYGGLTQIPYLEEGKARGYGNSFHWLQPALWQVLFSGHRGLFVWHPLTLFSIIGLGWATRSLPRLASSLLVAFALQVYFIASWWCWWQGASVGGRMFANCSFLFVLGLAYLWQQFPSNLGEKTAIAITLFLAFWNVLIILQYQSAMIPPEEAITLKQLYQNQWQVIPFFLEHLLKKA</sequence>
<feature type="transmembrane region" description="Helical" evidence="1">
    <location>
        <begin position="341"/>
        <end position="358"/>
    </location>
</feature>
<dbReference type="AlphaFoldDB" id="A0A977KRU1"/>
<keyword evidence="1" id="KW-1133">Transmembrane helix</keyword>
<organism evidence="2">
    <name type="scientific">Woronichinia naegeliana WA131</name>
    <dbReference type="NCBI Taxonomy" id="2824559"/>
    <lineage>
        <taxon>Bacteria</taxon>
        <taxon>Bacillati</taxon>
        <taxon>Cyanobacteriota</taxon>
        <taxon>Cyanophyceae</taxon>
        <taxon>Synechococcales</taxon>
        <taxon>Coelosphaeriaceae</taxon>
        <taxon>Woronichinia</taxon>
    </lineage>
</organism>
<dbReference type="KEGG" id="wna:KA717_20515"/>
<feature type="transmembrane region" description="Helical" evidence="1">
    <location>
        <begin position="194"/>
        <end position="212"/>
    </location>
</feature>
<feature type="transmembrane region" description="Helical" evidence="1">
    <location>
        <begin position="25"/>
        <end position="44"/>
    </location>
</feature>
<evidence type="ECO:0000256" key="1">
    <source>
        <dbReference type="SAM" id="Phobius"/>
    </source>
</evidence>
<gene>
    <name evidence="2" type="ORF">KA717_20515</name>
</gene>